<dbReference type="AlphaFoldDB" id="X0W997"/>
<feature type="domain" description="B5" evidence="1">
    <location>
        <begin position="1"/>
        <end position="25"/>
    </location>
</feature>
<dbReference type="EMBL" id="BARS01039633">
    <property type="protein sequence ID" value="GAG21173.1"/>
    <property type="molecule type" value="Genomic_DNA"/>
</dbReference>
<dbReference type="GO" id="GO:0006432">
    <property type="term" value="P:phenylalanyl-tRNA aminoacylation"/>
    <property type="evidence" value="ECO:0007669"/>
    <property type="project" value="InterPro"/>
</dbReference>
<accession>X0W997</accession>
<dbReference type="PROSITE" id="PS51483">
    <property type="entry name" value="B5"/>
    <property type="match status" value="1"/>
</dbReference>
<comment type="caution">
    <text evidence="2">The sequence shown here is derived from an EMBL/GenBank/DDBJ whole genome shotgun (WGS) entry which is preliminary data.</text>
</comment>
<reference evidence="2" key="1">
    <citation type="journal article" date="2014" name="Front. Microbiol.">
        <title>High frequency of phylogenetically diverse reductive dehalogenase-homologous genes in deep subseafloor sedimentary metagenomes.</title>
        <authorList>
            <person name="Kawai M."/>
            <person name="Futagami T."/>
            <person name="Toyoda A."/>
            <person name="Takaki Y."/>
            <person name="Nishi S."/>
            <person name="Hori S."/>
            <person name="Arai W."/>
            <person name="Tsubouchi T."/>
            <person name="Morono Y."/>
            <person name="Uchiyama I."/>
            <person name="Ito T."/>
            <person name="Fujiyama A."/>
            <person name="Inagaki F."/>
            <person name="Takami H."/>
        </authorList>
    </citation>
    <scope>NUCLEOTIDE SEQUENCE</scope>
    <source>
        <strain evidence="2">Expedition CK06-06</strain>
    </source>
</reference>
<gene>
    <name evidence="2" type="ORF">S01H1_60511</name>
</gene>
<dbReference type="InterPro" id="IPR045060">
    <property type="entry name" value="Phe-tRNA-ligase_IIc_bsu"/>
</dbReference>
<name>X0W997_9ZZZZ</name>
<organism evidence="2">
    <name type="scientific">marine sediment metagenome</name>
    <dbReference type="NCBI Taxonomy" id="412755"/>
    <lineage>
        <taxon>unclassified sequences</taxon>
        <taxon>metagenomes</taxon>
        <taxon>ecological metagenomes</taxon>
    </lineage>
</organism>
<dbReference type="InterPro" id="IPR005147">
    <property type="entry name" value="tRNA_synthase_B5-dom"/>
</dbReference>
<dbReference type="PANTHER" id="PTHR10947">
    <property type="entry name" value="PHENYLALANYL-TRNA SYNTHETASE BETA CHAIN AND LEUCINE-RICH REPEAT-CONTAINING PROTEIN 47"/>
    <property type="match status" value="1"/>
</dbReference>
<evidence type="ECO:0000313" key="2">
    <source>
        <dbReference type="EMBL" id="GAG21173.1"/>
    </source>
</evidence>
<dbReference type="GO" id="GO:0009328">
    <property type="term" value="C:phenylalanine-tRNA ligase complex"/>
    <property type="evidence" value="ECO:0007669"/>
    <property type="project" value="TreeGrafter"/>
</dbReference>
<protein>
    <recommendedName>
        <fullName evidence="1">B5 domain-containing protein</fullName>
    </recommendedName>
</protein>
<dbReference type="GO" id="GO:0000287">
    <property type="term" value="F:magnesium ion binding"/>
    <property type="evidence" value="ECO:0007669"/>
    <property type="project" value="InterPro"/>
</dbReference>
<evidence type="ECO:0000259" key="1">
    <source>
        <dbReference type="PROSITE" id="PS51483"/>
    </source>
</evidence>
<dbReference type="GO" id="GO:0005524">
    <property type="term" value="F:ATP binding"/>
    <property type="evidence" value="ECO:0007669"/>
    <property type="project" value="InterPro"/>
</dbReference>
<dbReference type="GO" id="GO:0004826">
    <property type="term" value="F:phenylalanine-tRNA ligase activity"/>
    <property type="evidence" value="ECO:0007669"/>
    <property type="project" value="InterPro"/>
</dbReference>
<dbReference type="InterPro" id="IPR045864">
    <property type="entry name" value="aa-tRNA-synth_II/BPL/LPL"/>
</dbReference>
<dbReference type="Gene3D" id="3.30.930.10">
    <property type="entry name" value="Bira Bifunctional Protein, Domain 2"/>
    <property type="match status" value="1"/>
</dbReference>
<dbReference type="GO" id="GO:0003723">
    <property type="term" value="F:RNA binding"/>
    <property type="evidence" value="ECO:0007669"/>
    <property type="project" value="InterPro"/>
</dbReference>
<feature type="non-terminal residue" evidence="2">
    <location>
        <position position="1"/>
    </location>
</feature>
<dbReference type="PANTHER" id="PTHR10947:SF0">
    <property type="entry name" value="PHENYLALANINE--TRNA LIGASE BETA SUBUNIT"/>
    <property type="match status" value="1"/>
</dbReference>
<proteinExistence type="predicted"/>
<dbReference type="Pfam" id="PF17759">
    <property type="entry name" value="tRNA_synthFbeta"/>
    <property type="match status" value="1"/>
</dbReference>
<dbReference type="InterPro" id="IPR041616">
    <property type="entry name" value="PheRS_beta_core"/>
</dbReference>
<dbReference type="Gene3D" id="3.30.56.10">
    <property type="match status" value="1"/>
</dbReference>
<sequence length="254" mass="27849">RPELTQPVDLIEEVARLAGYDNIPAVEGVDVRFQALIDDPQAFYSQVRTSLVPWGFHEHMANTLTRREFTGLFTEAGAIEMQNPLSTEMAFLRTSLIPGLVLAVAFNERRQQRSVQLFEIGAVHHLDEAAYNRTREAFMLGLITTIGVNSGAVHWKIQAPKDLYYLKGVVSVLLEALGVPAMIFSPITARGLISALEVISGGNTFGVLGEVNAEVRDLLALETPVVVAELDLSRIGQHRQGAGAAYRDVIPYPV</sequence>
<dbReference type="SUPFAM" id="SSF55681">
    <property type="entry name" value="Class II aaRS and biotin synthetases"/>
    <property type="match status" value="1"/>
</dbReference>
<feature type="non-terminal residue" evidence="2">
    <location>
        <position position="254"/>
    </location>
</feature>